<evidence type="ECO:0000256" key="11">
    <source>
        <dbReference type="SAM" id="MobiDB-lite"/>
    </source>
</evidence>
<dbReference type="EMBL" id="AM286690">
    <property type="protein sequence ID" value="CAL17563.1"/>
    <property type="molecule type" value="Genomic_DNA"/>
</dbReference>
<dbReference type="GO" id="GO:0070497">
    <property type="term" value="F:6-carboxytetrahydropterin synthase activity"/>
    <property type="evidence" value="ECO:0007669"/>
    <property type="project" value="UniProtKB-EC"/>
</dbReference>
<proteinExistence type="inferred from homology"/>
<organism evidence="12 13">
    <name type="scientific">Alcanivorax borkumensis (strain ATCC 700651 / DSM 11573 / NCIMB 13689 / SK2)</name>
    <dbReference type="NCBI Taxonomy" id="393595"/>
    <lineage>
        <taxon>Bacteria</taxon>
        <taxon>Pseudomonadati</taxon>
        <taxon>Pseudomonadota</taxon>
        <taxon>Gammaproteobacteria</taxon>
        <taxon>Oceanospirillales</taxon>
        <taxon>Alcanivoracaceae</taxon>
        <taxon>Alcanivorax</taxon>
    </lineage>
</organism>
<comment type="cofactor">
    <cofactor evidence="1">
        <name>Zn(2+)</name>
        <dbReference type="ChEBI" id="CHEBI:29105"/>
    </cofactor>
</comment>
<evidence type="ECO:0000256" key="9">
    <source>
        <dbReference type="ARBA" id="ARBA00031449"/>
    </source>
</evidence>
<dbReference type="STRING" id="393595.ABO_2115"/>
<gene>
    <name evidence="12" type="ordered locus">ABO_2115</name>
</gene>
<evidence type="ECO:0000256" key="6">
    <source>
        <dbReference type="ARBA" id="ARBA00022723"/>
    </source>
</evidence>
<evidence type="ECO:0000256" key="4">
    <source>
        <dbReference type="ARBA" id="ARBA00012982"/>
    </source>
</evidence>
<dbReference type="AlphaFoldDB" id="Q0VMN5"/>
<accession>Q0VMN5</accession>
<feature type="compositionally biased region" description="Polar residues" evidence="11">
    <location>
        <begin position="291"/>
        <end position="302"/>
    </location>
</feature>
<comment type="similarity">
    <text evidence="3">Belongs to the PTPS family. QueD subfamily.</text>
</comment>
<dbReference type="KEGG" id="abo:ABO_2115"/>
<dbReference type="SUPFAM" id="SSF55620">
    <property type="entry name" value="Tetrahydrobiopterin biosynthesis enzymes-like"/>
    <property type="match status" value="2"/>
</dbReference>
<dbReference type="PANTHER" id="PTHR12589">
    <property type="entry name" value="PYRUVOYL TETRAHYDROBIOPTERIN SYNTHASE"/>
    <property type="match status" value="1"/>
</dbReference>
<reference evidence="12 13" key="1">
    <citation type="journal article" date="2006" name="Nat. Biotechnol.">
        <title>Genome sequence of the ubiquitous hydrocarbon-degrading marine bacterium Alcanivorax borkumensis.</title>
        <authorList>
            <person name="Schneiker S."/>
            <person name="Martins dos Santos V.A.P."/>
            <person name="Bartels D."/>
            <person name="Bekel T."/>
            <person name="Brecht M."/>
            <person name="Buhrmester J."/>
            <person name="Chernikova T.N."/>
            <person name="Denaro R."/>
            <person name="Ferrer M."/>
            <person name="Gertler C."/>
            <person name="Goesmann A."/>
            <person name="Golyshina O.V."/>
            <person name="Kaminski F."/>
            <person name="Khachane A.N."/>
            <person name="Lang S."/>
            <person name="Linke B."/>
            <person name="McHardy A.C."/>
            <person name="Meyer F."/>
            <person name="Nechitaylo T."/>
            <person name="Puehler A."/>
            <person name="Regenhardt D."/>
            <person name="Rupp O."/>
            <person name="Sabirova J.S."/>
            <person name="Selbitschka W."/>
            <person name="Yakimov M.M."/>
            <person name="Timmis K.N."/>
            <person name="Vorhoelter F.-J."/>
            <person name="Weidner S."/>
            <person name="Kaiser O."/>
            <person name="Golyshin P.N."/>
        </authorList>
    </citation>
    <scope>NUCLEOTIDE SEQUENCE [LARGE SCALE GENOMIC DNA]</scope>
    <source>
        <strain evidence="13">ATCC 700651 / DSM 11573 / NCIMB 13689 / SK2</strain>
    </source>
</reference>
<evidence type="ECO:0000256" key="2">
    <source>
        <dbReference type="ARBA" id="ARBA00005061"/>
    </source>
</evidence>
<dbReference type="Pfam" id="PF01242">
    <property type="entry name" value="PTPS"/>
    <property type="match status" value="1"/>
</dbReference>
<dbReference type="PANTHER" id="PTHR12589:SF7">
    <property type="entry name" value="6-PYRUVOYL TETRAHYDROBIOPTERIN SYNTHASE"/>
    <property type="match status" value="1"/>
</dbReference>
<dbReference type="eggNOG" id="COG0720">
    <property type="taxonomic scope" value="Bacteria"/>
</dbReference>
<dbReference type="OrthoDB" id="5820615at2"/>
<dbReference type="Gene3D" id="3.30.479.10">
    <property type="entry name" value="6-pyruvoyl tetrahydropterin synthase/QueD"/>
    <property type="match status" value="2"/>
</dbReference>
<dbReference type="Proteomes" id="UP000008871">
    <property type="component" value="Chromosome"/>
</dbReference>
<dbReference type="UniPathway" id="UPA00391"/>
<dbReference type="InterPro" id="IPR007115">
    <property type="entry name" value="6-PTP_synth/QueD"/>
</dbReference>
<evidence type="ECO:0000313" key="12">
    <source>
        <dbReference type="EMBL" id="CAL17563.1"/>
    </source>
</evidence>
<name>Q0VMN5_ALCBS</name>
<keyword evidence="6" id="KW-0479">Metal-binding</keyword>
<comment type="pathway">
    <text evidence="2">Purine metabolism; 7-cyano-7-deazaguanine biosynthesis.</text>
</comment>
<evidence type="ECO:0000256" key="7">
    <source>
        <dbReference type="ARBA" id="ARBA00022833"/>
    </source>
</evidence>
<evidence type="ECO:0000256" key="3">
    <source>
        <dbReference type="ARBA" id="ARBA00008900"/>
    </source>
</evidence>
<evidence type="ECO:0000256" key="10">
    <source>
        <dbReference type="ARBA" id="ARBA00048807"/>
    </source>
</evidence>
<keyword evidence="8" id="KW-0456">Lyase</keyword>
<protein>
    <recommendedName>
        <fullName evidence="5">6-carboxy-5,6,7,8-tetrahydropterin synthase</fullName>
        <ecNumber evidence="4">4.1.2.50</ecNumber>
    </recommendedName>
    <alternativeName>
        <fullName evidence="9">Queuosine biosynthesis protein QueD</fullName>
    </alternativeName>
</protein>
<evidence type="ECO:0000256" key="5">
    <source>
        <dbReference type="ARBA" id="ARBA00018141"/>
    </source>
</evidence>
<dbReference type="EC" id="4.1.2.50" evidence="4"/>
<feature type="region of interest" description="Disordered" evidence="11">
    <location>
        <begin position="283"/>
        <end position="302"/>
    </location>
</feature>
<evidence type="ECO:0000256" key="1">
    <source>
        <dbReference type="ARBA" id="ARBA00001947"/>
    </source>
</evidence>
<evidence type="ECO:0000313" key="13">
    <source>
        <dbReference type="Proteomes" id="UP000008871"/>
    </source>
</evidence>
<dbReference type="RefSeq" id="WP_011589393.1">
    <property type="nucleotide sequence ID" value="NC_008260.1"/>
</dbReference>
<keyword evidence="13" id="KW-1185">Reference proteome</keyword>
<dbReference type="HOGENOM" id="CLU_962682_0_0_6"/>
<dbReference type="InterPro" id="IPR038418">
    <property type="entry name" value="6-PTP_synth/QueD_sf"/>
</dbReference>
<evidence type="ECO:0000256" key="8">
    <source>
        <dbReference type="ARBA" id="ARBA00023239"/>
    </source>
</evidence>
<comment type="catalytic activity">
    <reaction evidence="10">
        <text>7,8-dihydroneopterin 3'-triphosphate + H2O = 6-carboxy-5,6,7,8-tetrahydropterin + triphosphate + acetaldehyde + 2 H(+)</text>
        <dbReference type="Rhea" id="RHEA:27966"/>
        <dbReference type="ChEBI" id="CHEBI:15343"/>
        <dbReference type="ChEBI" id="CHEBI:15377"/>
        <dbReference type="ChEBI" id="CHEBI:15378"/>
        <dbReference type="ChEBI" id="CHEBI:18036"/>
        <dbReference type="ChEBI" id="CHEBI:58462"/>
        <dbReference type="ChEBI" id="CHEBI:61032"/>
        <dbReference type="EC" id="4.1.2.50"/>
    </reaction>
</comment>
<keyword evidence="7" id="KW-0862">Zinc</keyword>
<sequence length="302" mass="34586">MATLFVENLTVADFSYLHSKRGMVGESWLVDLELSGELDDQGMVFDFGHIKKQIKQLIDDNVDHRLLVPVDSDQVTITERDKDISLEWIYRGGTIRMIAPNQSLLLMAGPEVTKASLTLYLMDLIQTVVPKNVEEVRVVLREEDTGTAPFYHYSHGLKKHDGNCQRIAHGHRSNIHIFENGRRSRYWEKLWADRWEDIYLGTEEDLEGTYYIDEIPHHRFRYDAQQGYFELVIPEDHCYMIDTDTTVEQLATHIANQLATEAPGKHFRVRAFEGVGKGAIADAGENMPGKTHNSWLSSTPVI</sequence>
<dbReference type="GO" id="GO:0046872">
    <property type="term" value="F:metal ion binding"/>
    <property type="evidence" value="ECO:0007669"/>
    <property type="project" value="UniProtKB-KW"/>
</dbReference>